<organism evidence="1 2">
    <name type="scientific">Vagococcus allomyrinae</name>
    <dbReference type="NCBI Taxonomy" id="2794353"/>
    <lineage>
        <taxon>Bacteria</taxon>
        <taxon>Bacillati</taxon>
        <taxon>Bacillota</taxon>
        <taxon>Bacilli</taxon>
        <taxon>Lactobacillales</taxon>
        <taxon>Enterococcaceae</taxon>
        <taxon>Vagococcus</taxon>
    </lineage>
</organism>
<proteinExistence type="predicted"/>
<evidence type="ECO:0000313" key="2">
    <source>
        <dbReference type="Proteomes" id="UP000674938"/>
    </source>
</evidence>
<reference evidence="1" key="1">
    <citation type="submission" date="2020-12" db="EMBL/GenBank/DDBJ databases">
        <title>Vagococcus allomyrinae sp. nov. and Enterococcus lavae sp. nov., isolated from the larvae of Allomyrina dichotoma.</title>
        <authorList>
            <person name="Lee S.D."/>
        </authorList>
    </citation>
    <scope>NUCLEOTIDE SEQUENCE</scope>
    <source>
        <strain evidence="1">BWB3-3</strain>
    </source>
</reference>
<evidence type="ECO:0008006" key="3">
    <source>
        <dbReference type="Google" id="ProtNLM"/>
    </source>
</evidence>
<gene>
    <name evidence="1" type="ORF">I6N95_00525</name>
</gene>
<accession>A0A940STB1</accession>
<protein>
    <recommendedName>
        <fullName evidence="3">Recombinase family protein</fullName>
    </recommendedName>
</protein>
<name>A0A940STB1_9ENTE</name>
<evidence type="ECO:0000313" key="1">
    <source>
        <dbReference type="EMBL" id="MBP1039479.1"/>
    </source>
</evidence>
<keyword evidence="2" id="KW-1185">Reference proteome</keyword>
<dbReference type="RefSeq" id="WP_209524384.1">
    <property type="nucleotide sequence ID" value="NZ_JAEEGA010000001.1"/>
</dbReference>
<dbReference type="Proteomes" id="UP000674938">
    <property type="component" value="Unassembled WGS sequence"/>
</dbReference>
<dbReference type="AlphaFoldDB" id="A0A940STB1"/>
<sequence length="174" mass="20245">MGKKILGYVQQEANKKEMMGKSDFLFKPTKGLSKIANLQEFAAKSDEFILLTHSLDDLNLQLIQFFPILEALKDRDHVIRFVEQGLAEPLPHEVYFEILVELASSEKRTMQRRYEKSKIQAQAKGKTFGRPVIDERTIKQIQSLYMVERRSIREISQKCEVSVGTVHKYIKEVR</sequence>
<comment type="caution">
    <text evidence="1">The sequence shown here is derived from an EMBL/GenBank/DDBJ whole genome shotgun (WGS) entry which is preliminary data.</text>
</comment>
<dbReference type="EMBL" id="JAEEGA010000001">
    <property type="protein sequence ID" value="MBP1039479.1"/>
    <property type="molecule type" value="Genomic_DNA"/>
</dbReference>